<proteinExistence type="predicted"/>
<accession>A0ABW5G222</accession>
<dbReference type="RefSeq" id="WP_378268143.1">
    <property type="nucleotide sequence ID" value="NZ_JBHUKR010000017.1"/>
</dbReference>
<organism evidence="1 2">
    <name type="scientific">Amycolatopsis pigmentata</name>
    <dbReference type="NCBI Taxonomy" id="450801"/>
    <lineage>
        <taxon>Bacteria</taxon>
        <taxon>Bacillati</taxon>
        <taxon>Actinomycetota</taxon>
        <taxon>Actinomycetes</taxon>
        <taxon>Pseudonocardiales</taxon>
        <taxon>Pseudonocardiaceae</taxon>
        <taxon>Amycolatopsis</taxon>
    </lineage>
</organism>
<keyword evidence="2" id="KW-1185">Reference proteome</keyword>
<evidence type="ECO:0008006" key="3">
    <source>
        <dbReference type="Google" id="ProtNLM"/>
    </source>
</evidence>
<comment type="caution">
    <text evidence="1">The sequence shown here is derived from an EMBL/GenBank/DDBJ whole genome shotgun (WGS) entry which is preliminary data.</text>
</comment>
<evidence type="ECO:0000313" key="1">
    <source>
        <dbReference type="EMBL" id="MFD2420112.1"/>
    </source>
</evidence>
<evidence type="ECO:0000313" key="2">
    <source>
        <dbReference type="Proteomes" id="UP001597417"/>
    </source>
</evidence>
<gene>
    <name evidence="1" type="ORF">ACFSXZ_27660</name>
</gene>
<dbReference type="Proteomes" id="UP001597417">
    <property type="component" value="Unassembled WGS sequence"/>
</dbReference>
<protein>
    <recommendedName>
        <fullName evidence="3">CopG family transcriptional regulator</fullName>
    </recommendedName>
</protein>
<dbReference type="EMBL" id="JBHUKR010000017">
    <property type="protein sequence ID" value="MFD2420112.1"/>
    <property type="molecule type" value="Genomic_DNA"/>
</dbReference>
<name>A0ABW5G222_9PSEU</name>
<sequence length="77" mass="8810">MRTTIRLDDDVVAAAEQLRRERHIGLSQAVNELARIGLRRGSSPRPFHQRTEHLGLRVDVTNVAEALELLDDMDHDR</sequence>
<reference evidence="2" key="1">
    <citation type="journal article" date="2019" name="Int. J. Syst. Evol. Microbiol.">
        <title>The Global Catalogue of Microorganisms (GCM) 10K type strain sequencing project: providing services to taxonomists for standard genome sequencing and annotation.</title>
        <authorList>
            <consortium name="The Broad Institute Genomics Platform"/>
            <consortium name="The Broad Institute Genome Sequencing Center for Infectious Disease"/>
            <person name="Wu L."/>
            <person name="Ma J."/>
        </authorList>
    </citation>
    <scope>NUCLEOTIDE SEQUENCE [LARGE SCALE GENOMIC DNA]</scope>
    <source>
        <strain evidence="2">CGMCC 4.7645</strain>
    </source>
</reference>